<keyword evidence="2" id="KW-1185">Reference proteome</keyword>
<name>A0ACB7YES4_9ERIC</name>
<proteinExistence type="predicted"/>
<comment type="caution">
    <text evidence="1">The sequence shown here is derived from an EMBL/GenBank/DDBJ whole genome shotgun (WGS) entry which is preliminary data.</text>
</comment>
<protein>
    <submittedName>
        <fullName evidence="1">Uncharacterized protein</fullName>
    </submittedName>
</protein>
<evidence type="ECO:0000313" key="2">
    <source>
        <dbReference type="Proteomes" id="UP000828048"/>
    </source>
</evidence>
<dbReference type="EMBL" id="CM037158">
    <property type="protein sequence ID" value="KAH7851614.1"/>
    <property type="molecule type" value="Genomic_DNA"/>
</dbReference>
<organism evidence="1 2">
    <name type="scientific">Vaccinium darrowii</name>
    <dbReference type="NCBI Taxonomy" id="229202"/>
    <lineage>
        <taxon>Eukaryota</taxon>
        <taxon>Viridiplantae</taxon>
        <taxon>Streptophyta</taxon>
        <taxon>Embryophyta</taxon>
        <taxon>Tracheophyta</taxon>
        <taxon>Spermatophyta</taxon>
        <taxon>Magnoliopsida</taxon>
        <taxon>eudicotyledons</taxon>
        <taxon>Gunneridae</taxon>
        <taxon>Pentapetalae</taxon>
        <taxon>asterids</taxon>
        <taxon>Ericales</taxon>
        <taxon>Ericaceae</taxon>
        <taxon>Vaccinioideae</taxon>
        <taxon>Vaccinieae</taxon>
        <taxon>Vaccinium</taxon>
    </lineage>
</organism>
<dbReference type="Proteomes" id="UP000828048">
    <property type="component" value="Chromosome 8"/>
</dbReference>
<sequence>MESQSYSSSSTSNDPKQAPFRTSLHSVRKTPAKPCKKHVAPLPPSSPGIYKVEPKDFKDLVQKLTKGPDFQSHRLQRVAPPPLNLSTSAVSDSEKPATTLDLLPSPNPNTTPLGVVLSPLGFSPSQTWSSFLLMSPGTMSSLEQSKFL</sequence>
<accession>A0ACB7YES4</accession>
<reference evidence="1 2" key="1">
    <citation type="journal article" date="2021" name="Hortic Res">
        <title>High-quality reference genome and annotation aids understanding of berry development for evergreen blueberry (Vaccinium darrowii).</title>
        <authorList>
            <person name="Yu J."/>
            <person name="Hulse-Kemp A.M."/>
            <person name="Babiker E."/>
            <person name="Staton M."/>
        </authorList>
    </citation>
    <scope>NUCLEOTIDE SEQUENCE [LARGE SCALE GENOMIC DNA]</scope>
    <source>
        <strain evidence="2">cv. NJ 8807/NJ 8810</strain>
        <tissue evidence="1">Young leaf</tissue>
    </source>
</reference>
<evidence type="ECO:0000313" key="1">
    <source>
        <dbReference type="EMBL" id="KAH7851614.1"/>
    </source>
</evidence>
<gene>
    <name evidence="1" type="ORF">Vadar_014291</name>
</gene>